<evidence type="ECO:0000313" key="1">
    <source>
        <dbReference type="EMBL" id="GBB83361.1"/>
    </source>
</evidence>
<reference evidence="2" key="2">
    <citation type="submission" date="2019-10" db="EMBL/GenBank/DDBJ databases">
        <title>Conservation and host-specific expression of non-tandemly repeated heterogenous ribosome RNA gene in arbuscular mycorrhizal fungi.</title>
        <authorList>
            <person name="Maeda T."/>
            <person name="Kobayashi Y."/>
            <person name="Nakagawa T."/>
            <person name="Ezawa T."/>
            <person name="Yamaguchi K."/>
            <person name="Bino T."/>
            <person name="Nishimoto Y."/>
            <person name="Shigenobu S."/>
            <person name="Kawaguchi M."/>
        </authorList>
    </citation>
    <scope>NUCLEOTIDE SEQUENCE</scope>
    <source>
        <strain evidence="2">HR1</strain>
    </source>
</reference>
<evidence type="ECO:0000313" key="2">
    <source>
        <dbReference type="EMBL" id="GES82969.1"/>
    </source>
</evidence>
<gene>
    <name evidence="2" type="ORF">RCL2_001014000</name>
    <name evidence="1" type="ORF">RclHR1_01010002</name>
</gene>
<sequence>MFSMKDKKVKSATLGEDATHIIIDYRSNSSLGQYIYDILVYNILVKWDNVKPLEHFKAWCNIISVSDKKQKKYKTIRYKLEIIYAFLLEKRIVYELLL</sequence>
<reference evidence="1 3" key="1">
    <citation type="submission" date="2017-11" db="EMBL/GenBank/DDBJ databases">
        <title>The genome of Rhizophagus clarus HR1 reveals common genetic basis of auxotrophy among arbuscular mycorrhizal fungi.</title>
        <authorList>
            <person name="Kobayashi Y."/>
        </authorList>
    </citation>
    <scope>NUCLEOTIDE SEQUENCE [LARGE SCALE GENOMIC DNA]</scope>
    <source>
        <strain evidence="1 3">HR1</strain>
    </source>
</reference>
<dbReference type="AlphaFoldDB" id="A0A2Z6QF18"/>
<evidence type="ECO:0000313" key="3">
    <source>
        <dbReference type="Proteomes" id="UP000247702"/>
    </source>
</evidence>
<keyword evidence="3" id="KW-1185">Reference proteome</keyword>
<organism evidence="1 3">
    <name type="scientific">Rhizophagus clarus</name>
    <dbReference type="NCBI Taxonomy" id="94130"/>
    <lineage>
        <taxon>Eukaryota</taxon>
        <taxon>Fungi</taxon>
        <taxon>Fungi incertae sedis</taxon>
        <taxon>Mucoromycota</taxon>
        <taxon>Glomeromycotina</taxon>
        <taxon>Glomeromycetes</taxon>
        <taxon>Glomerales</taxon>
        <taxon>Glomeraceae</taxon>
        <taxon>Rhizophagus</taxon>
    </lineage>
</organism>
<dbReference type="Proteomes" id="UP000615446">
    <property type="component" value="Unassembled WGS sequence"/>
</dbReference>
<dbReference type="Proteomes" id="UP000247702">
    <property type="component" value="Unassembled WGS sequence"/>
</dbReference>
<comment type="caution">
    <text evidence="1">The sequence shown here is derived from an EMBL/GenBank/DDBJ whole genome shotgun (WGS) entry which is preliminary data.</text>
</comment>
<protein>
    <submittedName>
        <fullName evidence="1">Uncharacterized protein</fullName>
    </submittedName>
</protein>
<dbReference type="EMBL" id="BEXD01000014">
    <property type="protein sequence ID" value="GBB83361.1"/>
    <property type="molecule type" value="Genomic_DNA"/>
</dbReference>
<accession>A0A2Z6QF18</accession>
<proteinExistence type="predicted"/>
<name>A0A2Z6QF18_9GLOM</name>
<dbReference type="EMBL" id="BLAL01000065">
    <property type="protein sequence ID" value="GES82969.1"/>
    <property type="molecule type" value="Genomic_DNA"/>
</dbReference>